<evidence type="ECO:0000256" key="3">
    <source>
        <dbReference type="SAM" id="Phobius"/>
    </source>
</evidence>
<dbReference type="InterPro" id="IPR003798">
    <property type="entry name" value="DNA_recombination_RmuC"/>
</dbReference>
<dbReference type="Proteomes" id="UP000195607">
    <property type="component" value="Chromosome I"/>
</dbReference>
<name>A0A1N5VMD4_9ARCH</name>
<evidence type="ECO:0000313" key="5">
    <source>
        <dbReference type="Proteomes" id="UP000195607"/>
    </source>
</evidence>
<reference evidence="4 5" key="1">
    <citation type="submission" date="2016-04" db="EMBL/GenBank/DDBJ databases">
        <authorList>
            <person name="Evans L.H."/>
            <person name="Alamgir A."/>
            <person name="Owens N."/>
            <person name="Weber N.D."/>
            <person name="Virtaneva K."/>
            <person name="Barbian K."/>
            <person name="Babar A."/>
            <person name="Rosenke K."/>
        </authorList>
    </citation>
    <scope>NUCLEOTIDE SEQUENCE [LARGE SCALE GENOMIC DNA]</scope>
    <source>
        <strain evidence="5">S5(T) (JCM 30642 \VKM B-2941)</strain>
    </source>
</reference>
<organism evidence="4 5">
    <name type="scientific">Cuniculiplasma divulgatum</name>
    <dbReference type="NCBI Taxonomy" id="1673428"/>
    <lineage>
        <taxon>Archaea</taxon>
        <taxon>Methanobacteriati</taxon>
        <taxon>Thermoplasmatota</taxon>
        <taxon>Thermoplasmata</taxon>
        <taxon>Thermoplasmatales</taxon>
        <taxon>Cuniculiplasmataceae</taxon>
        <taxon>Cuniculiplasma</taxon>
    </lineage>
</organism>
<sequence length="400" mass="45926">MSYTCLTMDLLVVFITGFGSGSIISFILFYLYLKRKSGVSVDRDLIKSISVDVLKEASEQNMKLTENLLKSVSYNTATIFDEKRSEIDSLVVPLRDELANYREQIEKIENIRREDYGNIRNFLDTIGETTARIKQETLALNQMLKNSQSRGRWGEITLRKVVENAGLTEHIDFEEQVQGTGGERPDMIIHLPGSKEVVVDSKAPYKKFIESFEETVPEKKEEIMKEFATDLKKQIKNLNSKQYFEKVTGSFQFTVMFLPHESMLNAAVGTDPEILDYALLNNIVMATPLTFFALLKVIQMSWKEDSMLKNSGELIKISGNIYERMEGMYERINRVGKNINSLVKDYNSLISFSESRVLPSLKRMNQIGELGKTETVTGTELEELTREPMEEKWNKFERTD</sequence>
<accession>A0A1N5VMD4</accession>
<keyword evidence="3" id="KW-0472">Membrane</keyword>
<dbReference type="EMBL" id="LT671858">
    <property type="protein sequence ID" value="SIM73385.1"/>
    <property type="molecule type" value="Genomic_DNA"/>
</dbReference>
<evidence type="ECO:0000313" key="4">
    <source>
        <dbReference type="EMBL" id="SIM73385.1"/>
    </source>
</evidence>
<dbReference type="Pfam" id="PF02646">
    <property type="entry name" value="RmuC"/>
    <property type="match status" value="1"/>
</dbReference>
<keyword evidence="3" id="KW-0812">Transmembrane</keyword>
<dbReference type="GO" id="GO:0006310">
    <property type="term" value="P:DNA recombination"/>
    <property type="evidence" value="ECO:0007669"/>
    <property type="project" value="UniProtKB-KW"/>
</dbReference>
<dbReference type="PANTHER" id="PTHR30563:SF0">
    <property type="entry name" value="DNA RECOMBINATION PROTEIN RMUC"/>
    <property type="match status" value="1"/>
</dbReference>
<keyword evidence="2" id="KW-0233">DNA recombination</keyword>
<dbReference type="AlphaFoldDB" id="A0A1N5VMD4"/>
<protein>
    <submittedName>
        <fullName evidence="4">DNA recombination protein RmuC</fullName>
    </submittedName>
</protein>
<evidence type="ECO:0000256" key="1">
    <source>
        <dbReference type="ARBA" id="ARBA00023054"/>
    </source>
</evidence>
<dbReference type="PANTHER" id="PTHR30563">
    <property type="entry name" value="DNA RECOMBINATION PROTEIN RMUC"/>
    <property type="match status" value="1"/>
</dbReference>
<gene>
    <name evidence="4" type="ORF">CSP5_1411</name>
</gene>
<evidence type="ECO:0000256" key="2">
    <source>
        <dbReference type="ARBA" id="ARBA00023172"/>
    </source>
</evidence>
<feature type="transmembrane region" description="Helical" evidence="3">
    <location>
        <begin position="12"/>
        <end position="33"/>
    </location>
</feature>
<keyword evidence="3" id="KW-1133">Transmembrane helix</keyword>
<keyword evidence="1" id="KW-0175">Coiled coil</keyword>
<proteinExistence type="predicted"/>